<organism evidence="1 2">
    <name type="scientific">Dallia pectoralis</name>
    <name type="common">Alaska blackfish</name>
    <dbReference type="NCBI Taxonomy" id="75939"/>
    <lineage>
        <taxon>Eukaryota</taxon>
        <taxon>Metazoa</taxon>
        <taxon>Chordata</taxon>
        <taxon>Craniata</taxon>
        <taxon>Vertebrata</taxon>
        <taxon>Euteleostomi</taxon>
        <taxon>Actinopterygii</taxon>
        <taxon>Neopterygii</taxon>
        <taxon>Teleostei</taxon>
        <taxon>Protacanthopterygii</taxon>
        <taxon>Esociformes</taxon>
        <taxon>Umbridae</taxon>
        <taxon>Dallia</taxon>
    </lineage>
</organism>
<protein>
    <submittedName>
        <fullName evidence="1">Uncharacterized protein</fullName>
    </submittedName>
</protein>
<keyword evidence="2" id="KW-1185">Reference proteome</keyword>
<evidence type="ECO:0000313" key="2">
    <source>
        <dbReference type="Proteomes" id="UP001157502"/>
    </source>
</evidence>
<gene>
    <name evidence="1" type="ORF">DPEC_G00279740</name>
</gene>
<evidence type="ECO:0000313" key="1">
    <source>
        <dbReference type="EMBL" id="KAJ7992540.1"/>
    </source>
</evidence>
<comment type="caution">
    <text evidence="1">The sequence shown here is derived from an EMBL/GenBank/DDBJ whole genome shotgun (WGS) entry which is preliminary data.</text>
</comment>
<accession>A0ACC2FMT7</accession>
<sequence length="124" mass="13592">MLLGSPVVISPVPRQRGTDARQNPGGLGLKEVERPRTSDHLKRLGIVSRREKTTFCLGCRKRLNELLAENEERSDLRTERGEIVATPTGNTGYLDGAVVNRHVGGQPQLAAFLRSISYLSVSQA</sequence>
<reference evidence="1" key="1">
    <citation type="submission" date="2021-05" db="EMBL/GenBank/DDBJ databases">
        <authorList>
            <person name="Pan Q."/>
            <person name="Jouanno E."/>
            <person name="Zahm M."/>
            <person name="Klopp C."/>
            <person name="Cabau C."/>
            <person name="Louis A."/>
            <person name="Berthelot C."/>
            <person name="Parey E."/>
            <person name="Roest Crollius H."/>
            <person name="Montfort J."/>
            <person name="Robinson-Rechavi M."/>
            <person name="Bouchez O."/>
            <person name="Lampietro C."/>
            <person name="Lopez Roques C."/>
            <person name="Donnadieu C."/>
            <person name="Postlethwait J."/>
            <person name="Bobe J."/>
            <person name="Dillon D."/>
            <person name="Chandos A."/>
            <person name="von Hippel F."/>
            <person name="Guiguen Y."/>
        </authorList>
    </citation>
    <scope>NUCLEOTIDE SEQUENCE</scope>
    <source>
        <strain evidence="1">YG-Jan2019</strain>
    </source>
</reference>
<dbReference type="EMBL" id="CM055752">
    <property type="protein sequence ID" value="KAJ7992540.1"/>
    <property type="molecule type" value="Genomic_DNA"/>
</dbReference>
<proteinExistence type="predicted"/>
<dbReference type="Proteomes" id="UP001157502">
    <property type="component" value="Chromosome 25"/>
</dbReference>
<name>A0ACC2FMT7_DALPE</name>